<evidence type="ECO:0000256" key="5">
    <source>
        <dbReference type="ARBA" id="ARBA00022840"/>
    </source>
</evidence>
<sequence>MNFPVNGHCFVGLIALIDPPRVDVRDAIDTCRRAHIRVMMVTGDHPTTASAIARMVGIITNDHVVDIVDNNTLNDMNQDSVKNTSLTVKGSVIDILNKSTWDNILKHQEIVFARTTPEHKLIIVKECQKRKNVVAVTGDGVNDAPALKAADVGVAMGSGSDVARESAAIVLLDSKFSSIVAGIENGRMAFDNLKKVILYLLPAGSFSELTPVLASVFLGYPQPLSTFLMLAICVATDIFPSLSLIYEEAEADLMVRKPRSITKERLVNPQLLLHAYLFTGLYESIAAFTMFFYYMWVYGGLSIHDLTLLFSGYQDGFQGKTISELNETFFAGQTVFFVTLVLVQFGNLMSTRTRYLSFFQHNPIRGRAKNHKLFVAMVVSTCIAIFVVYLPLFNIVFRTRDIPTEFWFIPLGWAVLYFCIDELRKLIIRRIPPSVVRYVSW</sequence>
<proteinExistence type="predicted"/>
<evidence type="ECO:0000313" key="12">
    <source>
        <dbReference type="EMBL" id="KAL0489173.1"/>
    </source>
</evidence>
<dbReference type="InterPro" id="IPR036412">
    <property type="entry name" value="HAD-like_sf"/>
</dbReference>
<dbReference type="PANTHER" id="PTHR43294:SF21">
    <property type="entry name" value="CATION TRANSPORTING ATPASE"/>
    <property type="match status" value="1"/>
</dbReference>
<dbReference type="FunFam" id="3.40.50.1000:FF:000083">
    <property type="entry name" value="Sodium/potassium-transporting ATPase subunit alpha"/>
    <property type="match status" value="1"/>
</dbReference>
<dbReference type="SUPFAM" id="SSF81665">
    <property type="entry name" value="Calcium ATPase, transmembrane domain M"/>
    <property type="match status" value="1"/>
</dbReference>
<dbReference type="InterPro" id="IPR050510">
    <property type="entry name" value="Cation_transp_ATPase_P-type"/>
</dbReference>
<dbReference type="PRINTS" id="PR00119">
    <property type="entry name" value="CATATPASE"/>
</dbReference>
<feature type="transmembrane region" description="Helical" evidence="9">
    <location>
        <begin position="371"/>
        <end position="392"/>
    </location>
</feature>
<dbReference type="InterPro" id="IPR006068">
    <property type="entry name" value="ATPase_P-typ_cation-transptr_C"/>
</dbReference>
<dbReference type="Proteomes" id="UP001431209">
    <property type="component" value="Unassembled WGS sequence"/>
</dbReference>
<dbReference type="GO" id="GO:0036376">
    <property type="term" value="P:sodium ion export across plasma membrane"/>
    <property type="evidence" value="ECO:0007669"/>
    <property type="project" value="TreeGrafter"/>
</dbReference>
<feature type="transmembrane region" description="Helical" evidence="9">
    <location>
        <begin position="196"/>
        <end position="220"/>
    </location>
</feature>
<dbReference type="Pfam" id="PF00689">
    <property type="entry name" value="Cation_ATPase_C"/>
    <property type="match status" value="1"/>
</dbReference>
<dbReference type="GO" id="GO:1902600">
    <property type="term" value="P:proton transmembrane transport"/>
    <property type="evidence" value="ECO:0007669"/>
    <property type="project" value="TreeGrafter"/>
</dbReference>
<keyword evidence="3 9" id="KW-0812">Transmembrane</keyword>
<evidence type="ECO:0000259" key="10">
    <source>
        <dbReference type="Pfam" id="PF00689"/>
    </source>
</evidence>
<evidence type="ECO:0000313" key="13">
    <source>
        <dbReference type="Proteomes" id="UP001431209"/>
    </source>
</evidence>
<keyword evidence="5" id="KW-0067">ATP-binding</keyword>
<evidence type="ECO:0000256" key="4">
    <source>
        <dbReference type="ARBA" id="ARBA00022741"/>
    </source>
</evidence>
<dbReference type="PRINTS" id="PR00120">
    <property type="entry name" value="HATPASE"/>
</dbReference>
<keyword evidence="8 9" id="KW-0472">Membrane</keyword>
<dbReference type="AlphaFoldDB" id="A0AAW2ZE95"/>
<keyword evidence="13" id="KW-1185">Reference proteome</keyword>
<dbReference type="GO" id="GO:0006883">
    <property type="term" value="P:intracellular sodium ion homeostasis"/>
    <property type="evidence" value="ECO:0007669"/>
    <property type="project" value="TreeGrafter"/>
</dbReference>
<evidence type="ECO:0000256" key="8">
    <source>
        <dbReference type="ARBA" id="ARBA00023136"/>
    </source>
</evidence>
<evidence type="ECO:0000256" key="1">
    <source>
        <dbReference type="ARBA" id="ARBA00004651"/>
    </source>
</evidence>
<dbReference type="GO" id="GO:0005524">
    <property type="term" value="F:ATP binding"/>
    <property type="evidence" value="ECO:0007669"/>
    <property type="project" value="UniProtKB-KW"/>
</dbReference>
<evidence type="ECO:0000256" key="7">
    <source>
        <dbReference type="ARBA" id="ARBA00022989"/>
    </source>
</evidence>
<evidence type="ECO:0000256" key="2">
    <source>
        <dbReference type="ARBA" id="ARBA00022475"/>
    </source>
</evidence>
<dbReference type="InterPro" id="IPR023299">
    <property type="entry name" value="ATPase_P-typ_cyto_dom_N"/>
</dbReference>
<dbReference type="Pfam" id="PF00702">
    <property type="entry name" value="Hydrolase"/>
    <property type="match status" value="1"/>
</dbReference>
<gene>
    <name evidence="11" type="ORF">AKO1_008669</name>
    <name evidence="12" type="ORF">AKO1_013695</name>
</gene>
<evidence type="ECO:0000256" key="9">
    <source>
        <dbReference type="SAM" id="Phobius"/>
    </source>
</evidence>
<keyword evidence="7 9" id="KW-1133">Transmembrane helix</keyword>
<reference evidence="11 13" key="1">
    <citation type="submission" date="2024-03" db="EMBL/GenBank/DDBJ databases">
        <title>The Acrasis kona genome and developmental transcriptomes reveal deep origins of eukaryotic multicellular pathways.</title>
        <authorList>
            <person name="Sheikh S."/>
            <person name="Fu C.-J."/>
            <person name="Brown M.W."/>
            <person name="Baldauf S.L."/>
        </authorList>
    </citation>
    <scope>NUCLEOTIDE SEQUENCE [LARGE SCALE GENOMIC DNA]</scope>
    <source>
        <strain evidence="11 13">ATCC MYA-3509</strain>
    </source>
</reference>
<dbReference type="EMBL" id="JAOPGA020001373">
    <property type="protein sequence ID" value="KAL0487780.1"/>
    <property type="molecule type" value="Genomic_DNA"/>
</dbReference>
<dbReference type="GO" id="GO:0030007">
    <property type="term" value="P:intracellular potassium ion homeostasis"/>
    <property type="evidence" value="ECO:0007669"/>
    <property type="project" value="TreeGrafter"/>
</dbReference>
<organism evidence="11 13">
    <name type="scientific">Acrasis kona</name>
    <dbReference type="NCBI Taxonomy" id="1008807"/>
    <lineage>
        <taxon>Eukaryota</taxon>
        <taxon>Discoba</taxon>
        <taxon>Heterolobosea</taxon>
        <taxon>Tetramitia</taxon>
        <taxon>Eutetramitia</taxon>
        <taxon>Acrasidae</taxon>
        <taxon>Acrasis</taxon>
    </lineage>
</organism>
<dbReference type="Gene3D" id="3.40.1110.10">
    <property type="entry name" value="Calcium-transporting ATPase, cytoplasmic domain N"/>
    <property type="match status" value="1"/>
</dbReference>
<protein>
    <submittedName>
        <fullName evidence="11">Sodium/potassium-transporting ATPase subunit alpha</fullName>
    </submittedName>
</protein>
<evidence type="ECO:0000256" key="3">
    <source>
        <dbReference type="ARBA" id="ARBA00022692"/>
    </source>
</evidence>
<dbReference type="GO" id="GO:1990573">
    <property type="term" value="P:potassium ion import across plasma membrane"/>
    <property type="evidence" value="ECO:0007669"/>
    <property type="project" value="TreeGrafter"/>
</dbReference>
<dbReference type="NCBIfam" id="TIGR01494">
    <property type="entry name" value="ATPase_P-type"/>
    <property type="match status" value="1"/>
</dbReference>
<evidence type="ECO:0000313" key="11">
    <source>
        <dbReference type="EMBL" id="KAL0487780.1"/>
    </source>
</evidence>
<keyword evidence="6" id="KW-1278">Translocase</keyword>
<comment type="caution">
    <text evidence="11">The sequence shown here is derived from an EMBL/GenBank/DDBJ whole genome shotgun (WGS) entry which is preliminary data.</text>
</comment>
<dbReference type="PANTHER" id="PTHR43294">
    <property type="entry name" value="SODIUM/POTASSIUM-TRANSPORTING ATPASE SUBUNIT ALPHA"/>
    <property type="match status" value="1"/>
</dbReference>
<feature type="transmembrane region" description="Helical" evidence="9">
    <location>
        <begin position="404"/>
        <end position="420"/>
    </location>
</feature>
<dbReference type="InterPro" id="IPR001757">
    <property type="entry name" value="P_typ_ATPase"/>
</dbReference>
<accession>A0AAW2ZE95</accession>
<dbReference type="EMBL" id="JAOPGA020001523">
    <property type="protein sequence ID" value="KAL0489173.1"/>
    <property type="molecule type" value="Genomic_DNA"/>
</dbReference>
<dbReference type="Gene3D" id="1.20.1110.10">
    <property type="entry name" value="Calcium-transporting ATPase, transmembrane domain"/>
    <property type="match status" value="1"/>
</dbReference>
<dbReference type="GO" id="GO:0005391">
    <property type="term" value="F:P-type sodium:potassium-exchanging transporter activity"/>
    <property type="evidence" value="ECO:0007669"/>
    <property type="project" value="TreeGrafter"/>
</dbReference>
<keyword evidence="2" id="KW-1003">Cell membrane</keyword>
<evidence type="ECO:0000256" key="6">
    <source>
        <dbReference type="ARBA" id="ARBA00022967"/>
    </source>
</evidence>
<comment type="subcellular location">
    <subcellularLocation>
        <location evidence="1">Cell membrane</location>
        <topology evidence="1">Multi-pass membrane protein</topology>
    </subcellularLocation>
</comment>
<feature type="transmembrane region" description="Helical" evidence="9">
    <location>
        <begin position="329"/>
        <end position="350"/>
    </location>
</feature>
<dbReference type="Gene3D" id="3.40.50.1000">
    <property type="entry name" value="HAD superfamily/HAD-like"/>
    <property type="match status" value="1"/>
</dbReference>
<feature type="transmembrane region" description="Helical" evidence="9">
    <location>
        <begin position="226"/>
        <end position="246"/>
    </location>
</feature>
<keyword evidence="4" id="KW-0547">Nucleotide-binding</keyword>
<dbReference type="InterPro" id="IPR023298">
    <property type="entry name" value="ATPase_P-typ_TM_dom_sf"/>
</dbReference>
<feature type="transmembrane region" description="Helical" evidence="9">
    <location>
        <begin position="271"/>
        <end position="296"/>
    </location>
</feature>
<dbReference type="FunFam" id="1.20.1110.10:FF:000095">
    <property type="entry name" value="Sodium/potassium-transporting ATPase subunit alpha-1"/>
    <property type="match status" value="1"/>
</dbReference>
<name>A0AAW2ZE95_9EUKA</name>
<dbReference type="GO" id="GO:0016887">
    <property type="term" value="F:ATP hydrolysis activity"/>
    <property type="evidence" value="ECO:0007669"/>
    <property type="project" value="InterPro"/>
</dbReference>
<dbReference type="GO" id="GO:0005886">
    <property type="term" value="C:plasma membrane"/>
    <property type="evidence" value="ECO:0007669"/>
    <property type="project" value="UniProtKB-SubCell"/>
</dbReference>
<feature type="domain" description="Cation-transporting P-type ATPase C-terminal" evidence="10">
    <location>
        <begin position="221"/>
        <end position="427"/>
    </location>
</feature>
<dbReference type="SUPFAM" id="SSF56784">
    <property type="entry name" value="HAD-like"/>
    <property type="match status" value="1"/>
</dbReference>
<dbReference type="InterPro" id="IPR023214">
    <property type="entry name" value="HAD_sf"/>
</dbReference>